<dbReference type="AlphaFoldDB" id="A0A0C3JF22"/>
<accession>A0A0C3JF22</accession>
<reference evidence="1 2" key="1">
    <citation type="submission" date="2014-04" db="EMBL/GenBank/DDBJ databases">
        <authorList>
            <consortium name="DOE Joint Genome Institute"/>
            <person name="Kuo A."/>
            <person name="Kohler A."/>
            <person name="Costa M.D."/>
            <person name="Nagy L.G."/>
            <person name="Floudas D."/>
            <person name="Copeland A."/>
            <person name="Barry K.W."/>
            <person name="Cichocki N."/>
            <person name="Veneault-Fourrey C."/>
            <person name="LaButti K."/>
            <person name="Lindquist E.A."/>
            <person name="Lipzen A."/>
            <person name="Lundell T."/>
            <person name="Morin E."/>
            <person name="Murat C."/>
            <person name="Sun H."/>
            <person name="Tunlid A."/>
            <person name="Henrissat B."/>
            <person name="Grigoriev I.V."/>
            <person name="Hibbett D.S."/>
            <person name="Martin F."/>
            <person name="Nordberg H.P."/>
            <person name="Cantor M.N."/>
            <person name="Hua S.X."/>
        </authorList>
    </citation>
    <scope>NUCLEOTIDE SEQUENCE [LARGE SCALE GENOMIC DNA]</scope>
    <source>
        <strain evidence="1 2">Marx 270</strain>
    </source>
</reference>
<dbReference type="EMBL" id="KN831959">
    <property type="protein sequence ID" value="KIO07678.1"/>
    <property type="molecule type" value="Genomic_DNA"/>
</dbReference>
<organism evidence="1 2">
    <name type="scientific">Pisolithus tinctorius Marx 270</name>
    <dbReference type="NCBI Taxonomy" id="870435"/>
    <lineage>
        <taxon>Eukaryota</taxon>
        <taxon>Fungi</taxon>
        <taxon>Dikarya</taxon>
        <taxon>Basidiomycota</taxon>
        <taxon>Agaricomycotina</taxon>
        <taxon>Agaricomycetes</taxon>
        <taxon>Agaricomycetidae</taxon>
        <taxon>Boletales</taxon>
        <taxon>Sclerodermatineae</taxon>
        <taxon>Pisolithaceae</taxon>
        <taxon>Pisolithus</taxon>
    </lineage>
</organism>
<reference evidence="2" key="2">
    <citation type="submission" date="2015-01" db="EMBL/GenBank/DDBJ databases">
        <title>Evolutionary Origins and Diversification of the Mycorrhizal Mutualists.</title>
        <authorList>
            <consortium name="DOE Joint Genome Institute"/>
            <consortium name="Mycorrhizal Genomics Consortium"/>
            <person name="Kohler A."/>
            <person name="Kuo A."/>
            <person name="Nagy L.G."/>
            <person name="Floudas D."/>
            <person name="Copeland A."/>
            <person name="Barry K.W."/>
            <person name="Cichocki N."/>
            <person name="Veneault-Fourrey C."/>
            <person name="LaButti K."/>
            <person name="Lindquist E.A."/>
            <person name="Lipzen A."/>
            <person name="Lundell T."/>
            <person name="Morin E."/>
            <person name="Murat C."/>
            <person name="Riley R."/>
            <person name="Ohm R."/>
            <person name="Sun H."/>
            <person name="Tunlid A."/>
            <person name="Henrissat B."/>
            <person name="Grigoriev I.V."/>
            <person name="Hibbett D.S."/>
            <person name="Martin F."/>
        </authorList>
    </citation>
    <scope>NUCLEOTIDE SEQUENCE [LARGE SCALE GENOMIC DNA]</scope>
    <source>
        <strain evidence="2">Marx 270</strain>
    </source>
</reference>
<keyword evidence="2" id="KW-1185">Reference proteome</keyword>
<name>A0A0C3JF22_PISTI</name>
<dbReference type="HOGENOM" id="CLU_2776947_0_0_1"/>
<proteinExistence type="predicted"/>
<sequence length="69" mass="7273">MTPILPAATFKSFGVADERSVVASYSCLQMALIVEPGPVFTCICGSGIDSCVHTLSERHHAGTPDCSIF</sequence>
<dbReference type="Proteomes" id="UP000054217">
    <property type="component" value="Unassembled WGS sequence"/>
</dbReference>
<dbReference type="InParanoid" id="A0A0C3JF22"/>
<evidence type="ECO:0000313" key="1">
    <source>
        <dbReference type="EMBL" id="KIO07678.1"/>
    </source>
</evidence>
<evidence type="ECO:0000313" key="2">
    <source>
        <dbReference type="Proteomes" id="UP000054217"/>
    </source>
</evidence>
<gene>
    <name evidence="1" type="ORF">M404DRAFT_391124</name>
</gene>
<protein>
    <submittedName>
        <fullName evidence="1">Uncharacterized protein</fullName>
    </submittedName>
</protein>